<dbReference type="PANTHER" id="PTHR24421:SF10">
    <property type="entry name" value="NITRATE_NITRITE SENSOR PROTEIN NARQ"/>
    <property type="match status" value="1"/>
</dbReference>
<dbReference type="GO" id="GO:0046983">
    <property type="term" value="F:protein dimerization activity"/>
    <property type="evidence" value="ECO:0007669"/>
    <property type="project" value="InterPro"/>
</dbReference>
<reference evidence="13" key="1">
    <citation type="submission" date="2015-07" db="EMBL/GenBank/DDBJ databases">
        <title>Draft genome sequence of Streptomyces sp. CMAA 1322, a bacterium isolated from Caatinga biome, from dry forest semiarid of Brazil.</title>
        <authorList>
            <person name="Santos S.N."/>
            <person name="Gacesa R."/>
            <person name="Taketani R.G."/>
            <person name="Long P.F."/>
            <person name="Melo I.S."/>
        </authorList>
    </citation>
    <scope>NUCLEOTIDE SEQUENCE [LARGE SCALE GENOMIC DNA]</scope>
    <source>
        <strain evidence="13">CMAA 1322</strain>
    </source>
</reference>
<evidence type="ECO:0000256" key="6">
    <source>
        <dbReference type="ARBA" id="ARBA00022777"/>
    </source>
</evidence>
<dbReference type="EC" id="2.7.13.3" evidence="2"/>
<feature type="domain" description="Signal transduction histidine kinase subgroup 3 dimerisation and phosphoacceptor" evidence="11">
    <location>
        <begin position="127"/>
        <end position="191"/>
    </location>
</feature>
<name>A0A0K9XH46_9ACTN</name>
<dbReference type="CDD" id="cd16917">
    <property type="entry name" value="HATPase_UhpB-NarQ-NarX-like"/>
    <property type="match status" value="1"/>
</dbReference>
<keyword evidence="9" id="KW-0472">Membrane</keyword>
<organism evidence="12 13">
    <name type="scientific">Streptomyces caatingaensis</name>
    <dbReference type="NCBI Taxonomy" id="1678637"/>
    <lineage>
        <taxon>Bacteria</taxon>
        <taxon>Bacillati</taxon>
        <taxon>Actinomycetota</taxon>
        <taxon>Actinomycetes</taxon>
        <taxon>Kitasatosporales</taxon>
        <taxon>Streptomycetaceae</taxon>
        <taxon>Streptomyces</taxon>
    </lineage>
</organism>
<keyword evidence="9" id="KW-1133">Transmembrane helix</keyword>
<evidence type="ECO:0000259" key="11">
    <source>
        <dbReference type="Pfam" id="PF07730"/>
    </source>
</evidence>
<keyword evidence="9" id="KW-0812">Transmembrane</keyword>
<gene>
    <name evidence="12" type="ORF">AC230_12200</name>
</gene>
<feature type="transmembrane region" description="Helical" evidence="9">
    <location>
        <begin position="30"/>
        <end position="51"/>
    </location>
</feature>
<dbReference type="GO" id="GO:0005524">
    <property type="term" value="F:ATP binding"/>
    <property type="evidence" value="ECO:0007669"/>
    <property type="project" value="UniProtKB-KW"/>
</dbReference>
<feature type="domain" description="Histidine kinase/HSP90-like ATPase" evidence="10">
    <location>
        <begin position="245"/>
        <end position="336"/>
    </location>
</feature>
<evidence type="ECO:0000256" key="4">
    <source>
        <dbReference type="ARBA" id="ARBA00022679"/>
    </source>
</evidence>
<keyword evidence="8" id="KW-0902">Two-component regulatory system</keyword>
<evidence type="ECO:0000313" key="12">
    <source>
        <dbReference type="EMBL" id="KNB52396.1"/>
    </source>
</evidence>
<dbReference type="AlphaFoldDB" id="A0A0K9XH46"/>
<sequence>MVASVTALGTAAFVAGGAGGGGGGGGGERLVAAVRLAFVEYAAVAALVVLVTRALPARRSVPVAGLLGVAGSTVLLRAGAYDGVLEAAGQSAFLAVGQAGAGALGAALYAARTRRERSVREARRAQRLELARDLHDFVAHDVSGIVALAQAARVVHEARPDQVPALLRRIEEAGVRALGSMDRTVHMLRDDADAAPGGERSAAYGLADVPGVVDRFRSSGSPGTELELALTERQIAAVPRETAATAHRVVVEALTNVRRHAPGAERVRVVLAAADGGLCVSVTDSGRAVAGGGRRHGERHGGGLGLSGLAERVEALGGSLTAGPWDGGWRLRARFPAA</sequence>
<dbReference type="InterPro" id="IPR036890">
    <property type="entry name" value="HATPase_C_sf"/>
</dbReference>
<dbReference type="PANTHER" id="PTHR24421">
    <property type="entry name" value="NITRATE/NITRITE SENSOR PROTEIN NARX-RELATED"/>
    <property type="match status" value="1"/>
</dbReference>
<keyword evidence="4" id="KW-0808">Transferase</keyword>
<keyword evidence="5" id="KW-0547">Nucleotide-binding</keyword>
<dbReference type="InterPro" id="IPR050482">
    <property type="entry name" value="Sensor_HK_TwoCompSys"/>
</dbReference>
<keyword evidence="7" id="KW-0067">ATP-binding</keyword>
<evidence type="ECO:0000256" key="1">
    <source>
        <dbReference type="ARBA" id="ARBA00000085"/>
    </source>
</evidence>
<keyword evidence="6" id="KW-0418">Kinase</keyword>
<evidence type="ECO:0000256" key="9">
    <source>
        <dbReference type="SAM" id="Phobius"/>
    </source>
</evidence>
<dbReference type="EMBL" id="LFXA01000007">
    <property type="protein sequence ID" value="KNB52396.1"/>
    <property type="molecule type" value="Genomic_DNA"/>
</dbReference>
<accession>A0A0K9XH46</accession>
<comment type="catalytic activity">
    <reaction evidence="1">
        <text>ATP + protein L-histidine = ADP + protein N-phospho-L-histidine.</text>
        <dbReference type="EC" id="2.7.13.3"/>
    </reaction>
</comment>
<dbReference type="Pfam" id="PF02518">
    <property type="entry name" value="HATPase_c"/>
    <property type="match status" value="1"/>
</dbReference>
<dbReference type="Proteomes" id="UP000037288">
    <property type="component" value="Unassembled WGS sequence"/>
</dbReference>
<evidence type="ECO:0000256" key="5">
    <source>
        <dbReference type="ARBA" id="ARBA00022741"/>
    </source>
</evidence>
<dbReference type="GO" id="GO:0016020">
    <property type="term" value="C:membrane"/>
    <property type="evidence" value="ECO:0007669"/>
    <property type="project" value="InterPro"/>
</dbReference>
<feature type="transmembrane region" description="Helical" evidence="9">
    <location>
        <begin position="63"/>
        <end position="80"/>
    </location>
</feature>
<protein>
    <recommendedName>
        <fullName evidence="2">histidine kinase</fullName>
        <ecNumber evidence="2">2.7.13.3</ecNumber>
    </recommendedName>
</protein>
<dbReference type="InterPro" id="IPR011712">
    <property type="entry name" value="Sig_transdc_His_kin_sub3_dim/P"/>
</dbReference>
<dbReference type="GO" id="GO:0000155">
    <property type="term" value="F:phosphorelay sensor kinase activity"/>
    <property type="evidence" value="ECO:0007669"/>
    <property type="project" value="InterPro"/>
</dbReference>
<evidence type="ECO:0000313" key="13">
    <source>
        <dbReference type="Proteomes" id="UP000037288"/>
    </source>
</evidence>
<evidence type="ECO:0000256" key="8">
    <source>
        <dbReference type="ARBA" id="ARBA00023012"/>
    </source>
</evidence>
<evidence type="ECO:0000256" key="7">
    <source>
        <dbReference type="ARBA" id="ARBA00022840"/>
    </source>
</evidence>
<comment type="caution">
    <text evidence="12">The sequence shown here is derived from an EMBL/GenBank/DDBJ whole genome shotgun (WGS) entry which is preliminary data.</text>
</comment>
<proteinExistence type="predicted"/>
<dbReference type="Pfam" id="PF07730">
    <property type="entry name" value="HisKA_3"/>
    <property type="match status" value="1"/>
</dbReference>
<keyword evidence="3" id="KW-0597">Phosphoprotein</keyword>
<evidence type="ECO:0000256" key="2">
    <source>
        <dbReference type="ARBA" id="ARBA00012438"/>
    </source>
</evidence>
<dbReference type="STRING" id="1678637.AC230_12200"/>
<evidence type="ECO:0000259" key="10">
    <source>
        <dbReference type="Pfam" id="PF02518"/>
    </source>
</evidence>
<evidence type="ECO:0000256" key="3">
    <source>
        <dbReference type="ARBA" id="ARBA00022553"/>
    </source>
</evidence>
<keyword evidence="13" id="KW-1185">Reference proteome</keyword>
<dbReference type="Gene3D" id="1.20.5.1930">
    <property type="match status" value="1"/>
</dbReference>
<dbReference type="Gene3D" id="3.30.565.10">
    <property type="entry name" value="Histidine kinase-like ATPase, C-terminal domain"/>
    <property type="match status" value="1"/>
</dbReference>
<feature type="transmembrane region" description="Helical" evidence="9">
    <location>
        <begin position="92"/>
        <end position="111"/>
    </location>
</feature>
<dbReference type="SUPFAM" id="SSF55874">
    <property type="entry name" value="ATPase domain of HSP90 chaperone/DNA topoisomerase II/histidine kinase"/>
    <property type="match status" value="1"/>
</dbReference>
<dbReference type="InterPro" id="IPR003594">
    <property type="entry name" value="HATPase_dom"/>
</dbReference>
<dbReference type="PATRIC" id="fig|1678637.3.peg.2631"/>